<feature type="region of interest" description="Disordered" evidence="1">
    <location>
        <begin position="64"/>
        <end position="86"/>
    </location>
</feature>
<name>A0A8T2QJP4_CERRI</name>
<feature type="compositionally biased region" description="Basic residues" evidence="1">
    <location>
        <begin position="75"/>
        <end position="86"/>
    </location>
</feature>
<gene>
    <name evidence="2" type="ORF">KP509_34G051100</name>
</gene>
<dbReference type="EMBL" id="CM035439">
    <property type="protein sequence ID" value="KAH7284362.1"/>
    <property type="molecule type" value="Genomic_DNA"/>
</dbReference>
<dbReference type="AlphaFoldDB" id="A0A8T2QJP4"/>
<reference evidence="2" key="1">
    <citation type="submission" date="2021-08" db="EMBL/GenBank/DDBJ databases">
        <title>WGS assembly of Ceratopteris richardii.</title>
        <authorList>
            <person name="Marchant D.B."/>
            <person name="Chen G."/>
            <person name="Jenkins J."/>
            <person name="Shu S."/>
            <person name="Leebens-Mack J."/>
            <person name="Grimwood J."/>
            <person name="Schmutz J."/>
            <person name="Soltis P."/>
            <person name="Soltis D."/>
            <person name="Chen Z.-H."/>
        </authorList>
    </citation>
    <scope>NUCLEOTIDE SEQUENCE</scope>
    <source>
        <strain evidence="2">Whitten #5841</strain>
        <tissue evidence="2">Leaf</tissue>
    </source>
</reference>
<proteinExistence type="predicted"/>
<dbReference type="Proteomes" id="UP000825935">
    <property type="component" value="Chromosome 34"/>
</dbReference>
<comment type="caution">
    <text evidence="2">The sequence shown here is derived from an EMBL/GenBank/DDBJ whole genome shotgun (WGS) entry which is preliminary data.</text>
</comment>
<evidence type="ECO:0000313" key="2">
    <source>
        <dbReference type="EMBL" id="KAH7284362.1"/>
    </source>
</evidence>
<keyword evidence="3" id="KW-1185">Reference proteome</keyword>
<sequence length="86" mass="9656">MICLSDNDLSLKIQLAHSTTSANASCVSNENIEHGHWTCGTTEEESFGLYLCMWWTWRRKPYQGNRPGSADGVRGPRRKVNTHCSG</sequence>
<evidence type="ECO:0000256" key="1">
    <source>
        <dbReference type="SAM" id="MobiDB-lite"/>
    </source>
</evidence>
<accession>A0A8T2QJP4</accession>
<evidence type="ECO:0000313" key="3">
    <source>
        <dbReference type="Proteomes" id="UP000825935"/>
    </source>
</evidence>
<organism evidence="2 3">
    <name type="scientific">Ceratopteris richardii</name>
    <name type="common">Triangle waterfern</name>
    <dbReference type="NCBI Taxonomy" id="49495"/>
    <lineage>
        <taxon>Eukaryota</taxon>
        <taxon>Viridiplantae</taxon>
        <taxon>Streptophyta</taxon>
        <taxon>Embryophyta</taxon>
        <taxon>Tracheophyta</taxon>
        <taxon>Polypodiopsida</taxon>
        <taxon>Polypodiidae</taxon>
        <taxon>Polypodiales</taxon>
        <taxon>Pteridineae</taxon>
        <taxon>Pteridaceae</taxon>
        <taxon>Parkerioideae</taxon>
        <taxon>Ceratopteris</taxon>
    </lineage>
</organism>
<protein>
    <submittedName>
        <fullName evidence="2">Uncharacterized protein</fullName>
    </submittedName>
</protein>